<evidence type="ECO:0000313" key="7">
    <source>
        <dbReference type="EMBL" id="MBE8716862.1"/>
    </source>
</evidence>
<accession>A0A928YTH4</accession>
<reference evidence="7" key="1">
    <citation type="submission" date="2018-07" db="EMBL/GenBank/DDBJ databases">
        <title>Genome assembly of strain Ka43.</title>
        <authorList>
            <person name="Kukolya J."/>
            <person name="Nagy I."/>
            <person name="Horvath B."/>
            <person name="Toth A."/>
        </authorList>
    </citation>
    <scope>NUCLEOTIDE SEQUENCE</scope>
    <source>
        <strain evidence="7">KB43</strain>
    </source>
</reference>
<protein>
    <submittedName>
        <fullName evidence="7">YIP1 family protein</fullName>
    </submittedName>
</protein>
<gene>
    <name evidence="7" type="ORF">C4F51_06620</name>
</gene>
<name>A0A928YTH4_9GAMM</name>
<feature type="transmembrane region" description="Helical" evidence="5">
    <location>
        <begin position="136"/>
        <end position="155"/>
    </location>
</feature>
<feature type="transmembrane region" description="Helical" evidence="5">
    <location>
        <begin position="176"/>
        <end position="197"/>
    </location>
</feature>
<evidence type="ECO:0000256" key="3">
    <source>
        <dbReference type="ARBA" id="ARBA00022989"/>
    </source>
</evidence>
<feature type="domain" description="Yip1" evidence="6">
    <location>
        <begin position="9"/>
        <end position="186"/>
    </location>
</feature>
<dbReference type="AlphaFoldDB" id="A0A928YTH4"/>
<keyword evidence="3 5" id="KW-1133">Transmembrane helix</keyword>
<evidence type="ECO:0000259" key="6">
    <source>
        <dbReference type="Pfam" id="PF04893"/>
    </source>
</evidence>
<keyword evidence="8" id="KW-1185">Reference proteome</keyword>
<evidence type="ECO:0000256" key="4">
    <source>
        <dbReference type="ARBA" id="ARBA00023136"/>
    </source>
</evidence>
<feature type="transmembrane region" description="Helical" evidence="5">
    <location>
        <begin position="29"/>
        <end position="51"/>
    </location>
</feature>
<proteinExistence type="predicted"/>
<comment type="caution">
    <text evidence="7">The sequence shown here is derived from an EMBL/GenBank/DDBJ whole genome shotgun (WGS) entry which is preliminary data.</text>
</comment>
<keyword evidence="4 5" id="KW-0472">Membrane</keyword>
<feature type="transmembrane region" description="Helical" evidence="5">
    <location>
        <begin position="111"/>
        <end position="130"/>
    </location>
</feature>
<dbReference type="Proteomes" id="UP000652567">
    <property type="component" value="Unassembled WGS sequence"/>
</dbReference>
<comment type="subcellular location">
    <subcellularLocation>
        <location evidence="1">Membrane</location>
        <topology evidence="1">Multi-pass membrane protein</topology>
    </subcellularLocation>
</comment>
<keyword evidence="2 5" id="KW-0812">Transmembrane</keyword>
<dbReference type="GO" id="GO:0016020">
    <property type="term" value="C:membrane"/>
    <property type="evidence" value="ECO:0007669"/>
    <property type="project" value="UniProtKB-SubCell"/>
</dbReference>
<evidence type="ECO:0000256" key="5">
    <source>
        <dbReference type="SAM" id="Phobius"/>
    </source>
</evidence>
<evidence type="ECO:0000313" key="8">
    <source>
        <dbReference type="Proteomes" id="UP000652567"/>
    </source>
</evidence>
<dbReference type="Pfam" id="PF04893">
    <property type="entry name" value="Yip1"/>
    <property type="match status" value="1"/>
</dbReference>
<organism evidence="7 8">
    <name type="scientific">Cellvibrio polysaccharolyticus</name>
    <dbReference type="NCBI Taxonomy" id="2082724"/>
    <lineage>
        <taxon>Bacteria</taxon>
        <taxon>Pseudomonadati</taxon>
        <taxon>Pseudomonadota</taxon>
        <taxon>Gammaproteobacteria</taxon>
        <taxon>Cellvibrionales</taxon>
        <taxon>Cellvibrionaceae</taxon>
        <taxon>Cellvibrio</taxon>
    </lineage>
</organism>
<sequence length="205" mass="22434">MAMLQHTVGVFINPDKEWQRIRDERHSYLQVYLVHTPLLALIPVIAAWFGVTQVGWSVGSGGVVKLTSESALWLCIGAYFAQLGVIYALGEYIHWMSRSFGVSGDRAQRHYGSMAMAVYSAAPLMVAGLALVYPHLWLVASVFLIAGAYSVYLVYEGIPILMNIPKERGFIYSSSVITVALVLAVVVLAGTVIVWGMGLGPIYTH</sequence>
<dbReference type="InterPro" id="IPR006977">
    <property type="entry name" value="Yip1_dom"/>
</dbReference>
<dbReference type="RefSeq" id="WP_193908265.1">
    <property type="nucleotide sequence ID" value="NZ_PRDL01000001.1"/>
</dbReference>
<feature type="transmembrane region" description="Helical" evidence="5">
    <location>
        <begin position="71"/>
        <end position="90"/>
    </location>
</feature>
<evidence type="ECO:0000256" key="1">
    <source>
        <dbReference type="ARBA" id="ARBA00004141"/>
    </source>
</evidence>
<dbReference type="EMBL" id="PRDL01000001">
    <property type="protein sequence ID" value="MBE8716862.1"/>
    <property type="molecule type" value="Genomic_DNA"/>
</dbReference>
<evidence type="ECO:0000256" key="2">
    <source>
        <dbReference type="ARBA" id="ARBA00022692"/>
    </source>
</evidence>